<evidence type="ECO:0000313" key="1">
    <source>
        <dbReference type="EMBL" id="GFS30111.1"/>
    </source>
</evidence>
<keyword evidence="2" id="KW-1185">Reference proteome</keyword>
<comment type="caution">
    <text evidence="1">The sequence shown here is derived from an EMBL/GenBank/DDBJ whole genome shotgun (WGS) entry which is preliminary data.</text>
</comment>
<dbReference type="EMBL" id="BMAV01024096">
    <property type="protein sequence ID" value="GFS30111.1"/>
    <property type="molecule type" value="Genomic_DNA"/>
</dbReference>
<evidence type="ECO:0000313" key="2">
    <source>
        <dbReference type="Proteomes" id="UP000886998"/>
    </source>
</evidence>
<organism evidence="1 2">
    <name type="scientific">Trichonephila inaurata madagascariensis</name>
    <dbReference type="NCBI Taxonomy" id="2747483"/>
    <lineage>
        <taxon>Eukaryota</taxon>
        <taxon>Metazoa</taxon>
        <taxon>Ecdysozoa</taxon>
        <taxon>Arthropoda</taxon>
        <taxon>Chelicerata</taxon>
        <taxon>Arachnida</taxon>
        <taxon>Araneae</taxon>
        <taxon>Araneomorphae</taxon>
        <taxon>Entelegynae</taxon>
        <taxon>Araneoidea</taxon>
        <taxon>Nephilidae</taxon>
        <taxon>Trichonephila</taxon>
        <taxon>Trichonephila inaurata</taxon>
    </lineage>
</organism>
<accession>A0A8X6I4K1</accession>
<protein>
    <submittedName>
        <fullName evidence="1">Uncharacterized protein</fullName>
    </submittedName>
</protein>
<gene>
    <name evidence="1" type="ORF">TNIN_411091</name>
</gene>
<dbReference type="AlphaFoldDB" id="A0A8X6I4K1"/>
<sequence>MCWNSSNSIRDRKAKIPNTTITVCECIRKTYSDTRRGEIKQLFEPPADKRTSSLDISGISSYKTSEKIKPGGKPLRNGARGTGIVSTNGWTC</sequence>
<name>A0A8X6I4K1_9ARAC</name>
<reference evidence="1" key="1">
    <citation type="submission" date="2020-08" db="EMBL/GenBank/DDBJ databases">
        <title>Multicomponent nature underlies the extraordinary mechanical properties of spider dragline silk.</title>
        <authorList>
            <person name="Kono N."/>
            <person name="Nakamura H."/>
            <person name="Mori M."/>
            <person name="Yoshida Y."/>
            <person name="Ohtoshi R."/>
            <person name="Malay A.D."/>
            <person name="Moran D.A.P."/>
            <person name="Tomita M."/>
            <person name="Numata K."/>
            <person name="Arakawa K."/>
        </authorList>
    </citation>
    <scope>NUCLEOTIDE SEQUENCE</scope>
</reference>
<proteinExistence type="predicted"/>
<dbReference type="Proteomes" id="UP000886998">
    <property type="component" value="Unassembled WGS sequence"/>
</dbReference>